<evidence type="ECO:0000259" key="8">
    <source>
        <dbReference type="PROSITE" id="PS50835"/>
    </source>
</evidence>
<feature type="compositionally biased region" description="Low complexity" evidence="5">
    <location>
        <begin position="1592"/>
        <end position="1601"/>
    </location>
</feature>
<keyword evidence="4" id="KW-1015">Disulfide bond</keyword>
<dbReference type="GO" id="GO:0005730">
    <property type="term" value="C:nucleolus"/>
    <property type="evidence" value="ECO:0007669"/>
    <property type="project" value="InterPro"/>
</dbReference>
<evidence type="ECO:0000313" key="9">
    <source>
        <dbReference type="Ensembl" id="ENSOABP00000066610.1"/>
    </source>
</evidence>
<dbReference type="PROSITE" id="PS51450">
    <property type="entry name" value="LRR"/>
    <property type="match status" value="2"/>
</dbReference>
<feature type="compositionally biased region" description="Low complexity" evidence="5">
    <location>
        <begin position="1792"/>
        <end position="1801"/>
    </location>
</feature>
<dbReference type="InterPro" id="IPR036179">
    <property type="entry name" value="Ig-like_dom_sf"/>
</dbReference>
<dbReference type="GO" id="GO:0005654">
    <property type="term" value="C:nucleoplasm"/>
    <property type="evidence" value="ECO:0007669"/>
    <property type="project" value="TreeGrafter"/>
</dbReference>
<dbReference type="InterPro" id="IPR007110">
    <property type="entry name" value="Ig-like_dom"/>
</dbReference>
<proteinExistence type="predicted"/>
<reference evidence="10" key="1">
    <citation type="submission" date="2020-03" db="EMBL/GenBank/DDBJ databases">
        <title>Evolution of repeat sequences and sex chromosomes of tilapia species revealed by chromosome-level genomes.</title>
        <authorList>
            <person name="Xu L."/>
            <person name="Tao W."/>
            <person name="Wang D."/>
            <person name="Zhou Q."/>
        </authorList>
    </citation>
    <scope>NUCLEOTIDE SEQUENCE [LARGE SCALE GENOMIC DNA]</scope>
    <source>
        <strain evidence="10">Israel</strain>
    </source>
</reference>
<keyword evidence="6" id="KW-1133">Transmembrane helix</keyword>
<feature type="region of interest" description="Disordered" evidence="5">
    <location>
        <begin position="2235"/>
        <end position="2281"/>
    </location>
</feature>
<feature type="compositionally biased region" description="Low complexity" evidence="5">
    <location>
        <begin position="1391"/>
        <end position="1400"/>
    </location>
</feature>
<feature type="compositionally biased region" description="Basic and acidic residues" evidence="5">
    <location>
        <begin position="1899"/>
        <end position="1924"/>
    </location>
</feature>
<feature type="compositionally biased region" description="Basic and acidic residues" evidence="5">
    <location>
        <begin position="547"/>
        <end position="564"/>
    </location>
</feature>
<feature type="compositionally biased region" description="Basic and acidic residues" evidence="5">
    <location>
        <begin position="1203"/>
        <end position="1212"/>
    </location>
</feature>
<dbReference type="PANTHER" id="PTHR23216">
    <property type="entry name" value="NUCLEOLAR AND COILED-BODY PHOSPHOPROTEIN 1"/>
    <property type="match status" value="1"/>
</dbReference>
<dbReference type="KEGG" id="oau:120436014"/>
<dbReference type="SUPFAM" id="SSF52058">
    <property type="entry name" value="L domain-like"/>
    <property type="match status" value="1"/>
</dbReference>
<dbReference type="InterPro" id="IPR032675">
    <property type="entry name" value="LRR_dom_sf"/>
</dbReference>
<evidence type="ECO:0000256" key="6">
    <source>
        <dbReference type="SAM" id="Phobius"/>
    </source>
</evidence>
<feature type="compositionally biased region" description="Acidic residues" evidence="5">
    <location>
        <begin position="653"/>
        <end position="662"/>
    </location>
</feature>
<dbReference type="SUPFAM" id="SSF48726">
    <property type="entry name" value="Immunoglobulin"/>
    <property type="match status" value="1"/>
</dbReference>
<reference evidence="9" key="2">
    <citation type="submission" date="2025-08" db="UniProtKB">
        <authorList>
            <consortium name="Ensembl"/>
        </authorList>
    </citation>
    <scope>IDENTIFICATION</scope>
</reference>
<accession>A0AAZ1XG87</accession>
<dbReference type="Ensembl" id="ENSOABT00000069757.1">
    <property type="protein sequence ID" value="ENSOABP00000066610.1"/>
    <property type="gene ID" value="ENSOABG00000029731.1"/>
</dbReference>
<feature type="compositionally biased region" description="Basic and acidic residues" evidence="5">
    <location>
        <begin position="803"/>
        <end position="822"/>
    </location>
</feature>
<feature type="compositionally biased region" description="Low complexity" evidence="5">
    <location>
        <begin position="1121"/>
        <end position="1130"/>
    </location>
</feature>
<feature type="compositionally biased region" description="Basic and acidic residues" evidence="5">
    <location>
        <begin position="1377"/>
        <end position="1390"/>
    </location>
</feature>
<protein>
    <recommendedName>
        <fullName evidence="8">Ig-like domain-containing protein</fullName>
    </recommendedName>
</protein>
<feature type="chain" id="PRO_5044217118" description="Ig-like domain-containing protein" evidence="7">
    <location>
        <begin position="26"/>
        <end position="2620"/>
    </location>
</feature>
<dbReference type="InterPro" id="IPR003599">
    <property type="entry name" value="Ig_sub"/>
</dbReference>
<feature type="compositionally biased region" description="Low complexity" evidence="5">
    <location>
        <begin position="1258"/>
        <end position="1267"/>
    </location>
</feature>
<keyword evidence="6" id="KW-0812">Transmembrane</keyword>
<keyword evidence="10" id="KW-1185">Reference proteome</keyword>
<feature type="compositionally biased region" description="Low complexity" evidence="5">
    <location>
        <begin position="2425"/>
        <end position="2439"/>
    </location>
</feature>
<evidence type="ECO:0000256" key="7">
    <source>
        <dbReference type="SAM" id="SignalP"/>
    </source>
</evidence>
<feature type="compositionally biased region" description="Low complexity" evidence="5">
    <location>
        <begin position="846"/>
        <end position="856"/>
    </location>
</feature>
<dbReference type="PANTHER" id="PTHR23216:SF1">
    <property type="entry name" value="NUCLEOLAR AND COILED-BODY PHOSPHOPROTEIN 1"/>
    <property type="match status" value="1"/>
</dbReference>
<dbReference type="SMART" id="SM00369">
    <property type="entry name" value="LRR_TYP"/>
    <property type="match status" value="5"/>
</dbReference>
<feature type="compositionally biased region" description="Basic and acidic residues" evidence="5">
    <location>
        <begin position="727"/>
        <end position="745"/>
    </location>
</feature>
<dbReference type="InterPro" id="IPR003591">
    <property type="entry name" value="Leu-rich_rpt_typical-subtyp"/>
</dbReference>
<evidence type="ECO:0000256" key="4">
    <source>
        <dbReference type="ARBA" id="ARBA00023157"/>
    </source>
</evidence>
<feature type="compositionally biased region" description="Basic and acidic residues" evidence="5">
    <location>
        <begin position="2008"/>
        <end position="2028"/>
    </location>
</feature>
<dbReference type="InterPro" id="IPR013783">
    <property type="entry name" value="Ig-like_fold"/>
</dbReference>
<name>A0AAZ1XG87_OREAU</name>
<feature type="region of interest" description="Disordered" evidence="5">
    <location>
        <begin position="528"/>
        <end position="1035"/>
    </location>
</feature>
<reference evidence="9" key="3">
    <citation type="submission" date="2025-09" db="UniProtKB">
        <authorList>
            <consortium name="Ensembl"/>
        </authorList>
    </citation>
    <scope>IDENTIFICATION</scope>
</reference>
<feature type="compositionally biased region" description="Basic and acidic residues" evidence="5">
    <location>
        <begin position="969"/>
        <end position="982"/>
    </location>
</feature>
<feature type="signal peptide" evidence="7">
    <location>
        <begin position="1"/>
        <end position="25"/>
    </location>
</feature>
<dbReference type="RefSeq" id="XP_039462188.1">
    <property type="nucleotide sequence ID" value="XM_039606254.1"/>
</dbReference>
<dbReference type="GeneID" id="120436014"/>
<dbReference type="Gene3D" id="3.80.10.10">
    <property type="entry name" value="Ribonuclease Inhibitor"/>
    <property type="match status" value="2"/>
</dbReference>
<feature type="domain" description="Ig-like" evidence="8">
    <location>
        <begin position="289"/>
        <end position="361"/>
    </location>
</feature>
<gene>
    <name evidence="9" type="primary">LOC120436014</name>
</gene>
<dbReference type="InterPro" id="IPR001611">
    <property type="entry name" value="Leu-rich_rpt"/>
</dbReference>
<evidence type="ECO:0000256" key="3">
    <source>
        <dbReference type="ARBA" id="ARBA00022737"/>
    </source>
</evidence>
<feature type="compositionally biased region" description="Polar residues" evidence="5">
    <location>
        <begin position="535"/>
        <end position="544"/>
    </location>
</feature>
<feature type="compositionally biased region" description="Low complexity" evidence="5">
    <location>
        <begin position="1657"/>
        <end position="1667"/>
    </location>
</feature>
<feature type="compositionally biased region" description="Basic and acidic residues" evidence="5">
    <location>
        <begin position="929"/>
        <end position="938"/>
    </location>
</feature>
<feature type="region of interest" description="Disordered" evidence="5">
    <location>
        <begin position="2491"/>
        <end position="2531"/>
    </location>
</feature>
<feature type="compositionally biased region" description="Basic and acidic residues" evidence="5">
    <location>
        <begin position="1246"/>
        <end position="1256"/>
    </location>
</feature>
<evidence type="ECO:0000256" key="1">
    <source>
        <dbReference type="ARBA" id="ARBA00022614"/>
    </source>
</evidence>
<keyword evidence="2 7" id="KW-0732">Signal</keyword>
<dbReference type="InterPro" id="IPR000483">
    <property type="entry name" value="Cys-rich_flank_reg_C"/>
</dbReference>
<feature type="compositionally biased region" description="Basic and acidic residues" evidence="5">
    <location>
        <begin position="1602"/>
        <end position="1612"/>
    </location>
</feature>
<feature type="compositionally biased region" description="Low complexity" evidence="5">
    <location>
        <begin position="1524"/>
        <end position="1533"/>
    </location>
</feature>
<dbReference type="SMART" id="SM00082">
    <property type="entry name" value="LRRCT"/>
    <property type="match status" value="1"/>
</dbReference>
<keyword evidence="1" id="KW-0433">Leucine-rich repeat</keyword>
<dbReference type="Gene3D" id="2.60.40.10">
    <property type="entry name" value="Immunoglobulins"/>
    <property type="match status" value="1"/>
</dbReference>
<dbReference type="InterPro" id="IPR039191">
    <property type="entry name" value="Nopp140-like"/>
</dbReference>
<feature type="region of interest" description="Disordered" evidence="5">
    <location>
        <begin position="2419"/>
        <end position="2457"/>
    </location>
</feature>
<dbReference type="SMART" id="SM00409">
    <property type="entry name" value="IG"/>
    <property type="match status" value="1"/>
</dbReference>
<feature type="compositionally biased region" description="Low complexity" evidence="5">
    <location>
        <begin position="669"/>
        <end position="685"/>
    </location>
</feature>
<feature type="compositionally biased region" description="Low complexity" evidence="5">
    <location>
        <begin position="788"/>
        <end position="800"/>
    </location>
</feature>
<feature type="compositionally biased region" description="Basic and acidic residues" evidence="5">
    <location>
        <begin position="1764"/>
        <end position="1790"/>
    </location>
</feature>
<feature type="transmembrane region" description="Helical" evidence="6">
    <location>
        <begin position="405"/>
        <end position="427"/>
    </location>
</feature>
<keyword evidence="3" id="KW-0677">Repeat</keyword>
<dbReference type="Pfam" id="PF13855">
    <property type="entry name" value="LRR_8"/>
    <property type="match status" value="1"/>
</dbReference>
<dbReference type="PROSITE" id="PS50835">
    <property type="entry name" value="IG_LIKE"/>
    <property type="match status" value="1"/>
</dbReference>
<feature type="compositionally biased region" description="Basic and acidic residues" evidence="5">
    <location>
        <begin position="1066"/>
        <end position="1075"/>
    </location>
</feature>
<keyword evidence="6" id="KW-0472">Membrane</keyword>
<organism evidence="9 10">
    <name type="scientific">Oreochromis aureus</name>
    <name type="common">Israeli tilapia</name>
    <name type="synonym">Chromis aureus</name>
    <dbReference type="NCBI Taxonomy" id="47969"/>
    <lineage>
        <taxon>Eukaryota</taxon>
        <taxon>Metazoa</taxon>
        <taxon>Chordata</taxon>
        <taxon>Craniata</taxon>
        <taxon>Vertebrata</taxon>
        <taxon>Euteleostomi</taxon>
        <taxon>Actinopterygii</taxon>
        <taxon>Neopterygii</taxon>
        <taxon>Teleostei</taxon>
        <taxon>Neoteleostei</taxon>
        <taxon>Acanthomorphata</taxon>
        <taxon>Ovalentaria</taxon>
        <taxon>Cichlomorphae</taxon>
        <taxon>Cichliformes</taxon>
        <taxon>Cichlidae</taxon>
        <taxon>African cichlids</taxon>
        <taxon>Pseudocrenilabrinae</taxon>
        <taxon>Oreochromini</taxon>
        <taxon>Oreochromis</taxon>
    </lineage>
</organism>
<evidence type="ECO:0000256" key="2">
    <source>
        <dbReference type="ARBA" id="ARBA00022729"/>
    </source>
</evidence>
<evidence type="ECO:0000313" key="10">
    <source>
        <dbReference type="Proteomes" id="UP000472276"/>
    </source>
</evidence>
<feature type="compositionally biased region" description="Polar residues" evidence="5">
    <location>
        <begin position="1357"/>
        <end position="1367"/>
    </location>
</feature>
<feature type="region of interest" description="Disordered" evidence="5">
    <location>
        <begin position="2571"/>
        <end position="2602"/>
    </location>
</feature>
<feature type="region of interest" description="Disordered" evidence="5">
    <location>
        <begin position="1047"/>
        <end position="2171"/>
    </location>
</feature>
<feature type="compositionally biased region" description="Low complexity" evidence="5">
    <location>
        <begin position="2046"/>
        <end position="2057"/>
    </location>
</feature>
<feature type="compositionally biased region" description="Polar residues" evidence="5">
    <location>
        <begin position="2068"/>
        <end position="2081"/>
    </location>
</feature>
<feature type="compositionally biased region" description="Basic and acidic residues" evidence="5">
    <location>
        <begin position="589"/>
        <end position="599"/>
    </location>
</feature>
<sequence>MAAPQGPFLAAVLVLVSSLLGSSSSLACLQSCTCQSAFLLNCSSAGLSSVPQHIQDSVTELDFSHNLLKSVTFHQPHYNLRSVWLGNNGITRLSLCTGRNLGGPHLRDTYRSRPWNRQKCVPWAPTLQLLSVEMNQLRQLPEGLEGIESLEVLQLSFNRISTLQLGELSHLQQLKELHLQHNLITSLHPQMFQDLPQLKVLDLSFNMLTSIHPLMYLTLQNIGTDVRLLGNRWQCDCRMHSLRRRIAFDSSRGLQVWSIMCASPSTLSGRDLLQLQDDDLNCLSTANIPELHQDVTVQRGSEILLSCSAEDSVWWTPNGKASVNQPDGGLLISDITESDTGLYVCVSKEKQVVSVFNLQISQIGGARRKPRSLSETSQYIIQAGPTKSMRNGTSPGAGAVTQSDLALAVCLSIFITFLIAFILGVLARPCIDALWKRVTEKNINTRSREANSAVSVEQTQYDNEAFSTGEELEMTGHHRERRVTFTTVDYREDANVQYYDTVASGNPESIYNNVVIDCEVSEAQNIKHTPEDSGNESSSHQSISEGRLNDGRDHTSAGHRHNMEFEPIPDSVELEEKRSRSSSSSDSSLSEKEFKEHHTMPKAPKVTEDPFQQKTDCSILTKVEVPQRSLEGKSKMPGFTSEPWSPHTTDAGYLEENEELFEFSDSVQSPSPRSGSIIGSSNKSKLTVATPSKKHKRDSVSSSSSNTNEDEPTLYKANCDQQIKPAVKPEHSFSSDSSDSDKEPDQNTVELEIDKDSTVKVKPKPRTKWRDVYSDTSQSKNLDAKAPSPSISDSSSSSSDSEADSKVDSSIDRISQFKEHSHITAPLPESNSSSRSMRKDSDIKEPSSASSSSSSSESDDETGHKVQQSAGKLGIASRPFQESQTKSPDPNAKWPTIDLLHIPHVKRRLDIKAPSVGSDTSSSSDSEEETTKHIKKQEQGGIYMPIVPNRSSQKIKQEDEIRMPAIPPERPRSIKKDSDVKEPSSASSSSSSSESEDETDHKVQQSPGKLGIPPRPFRESQTKSPDPNAKWPTIDLLHIPHVKRRLDIKAQSVGSDTSSSSDSEEETTKHIKKQEQGGIYMPIVPNRSSQKINQEDEIRRPAIPPEHPRSIKKDSDVKEPSSASSSSSSSESDDEAGHKVQQSPGNLGIPPRPFRESQTKSPDPNAKWPTIDLLHIPHIKRRLDIKAPSVGSDTSSSSESEEETTKNIKKQEQGGIYMPIVPNRSSQKINQENEIRRPSIPPERPGSIKKDLDFKEPSSASSSSSSSESEDETDHKVQQIPGKLGIPPRPFRESQTKSPDPNAKRPTIDLLHIPHIKRRLDIKAPSVGSDTSSSSESEEEIIKKQEQGGIYMPILPNRSSQKINQENEIQRPAIPPERPRSIKKDSDVKEPSSASSSSSSESEDEIGHKVQQIPGKLSNPPRPFRESQTKSPDPNAKWPTIDLLHIPHVKRRLDIKAPSVGSDTSSSSDSEEETIKKQNQGGVHIPILPNRSSQKINQENEIRRPAIPPERPRSIKKDSDVKEPSSASSSSSSESEDEIGHKVQQIPGKLSNPPRPFRESQTKSPDPNAKWPTIDLLHIPHIKRRLDIKAPSVDSDTSSSSDSEKETVKKQDQGALHIPILPNRSSQKASHEHDIRKPAIPPERPRSIKKDSDIKEPSSASSSSSSSESEDETDHKVQQSPGKLGIASRPFQESQTKSPDPNAKWPTIDLLHIPHIKRRLDIKAPSVGSDTSSSSESEEETIKKQNQGGVHIPILPNRSSQKINQEDEIRRPAIPPEHPRSIKKDSDIKEPSSASSSSSSSESEDEIVHKVQQSPGKLDMPPRPFRESQTKSPDPNAKWPTIDLLHIPHIKRRLDIKGPSVGSDTSSSSDSEEETIKKQNQGGVHIPILPNRSSQKINQGDEIRRPAIPPERPRSIKKDSDIKEPSSASSSSSSSESEDEAGHKVQQSPGKLGNPPRPFRESQTKSPDPNAKWPTIDLLHIPHIKRRLDIKAPSVDSDTSSSSDSEEETTKHIKKQEQADIHSPRQETDLLYTKTQYVHHTADIKSVSSASESSSSSDSEDEKRGQTKKQSLGSTGFQQSQTKRHDPVYTSSSSDEEGMEDLRNRPVVVKPDSRLPEMGLTTIPYVKKRLDIKARSPKSSSSSDESEGRTTDQPVKMDSNLGSPNSTLFKFPHISKKDSNITLEKYVVITDELRENQKDNVSTTPDINSELQSRWATMNLGVSRFRKRLEITSPSCQPFKLPSSPPPDSPSLNPENKPVKPSDSSSSSSSEDELTENRAPTGMTYVDFPIYKRSIMKTSSLPDNSFSPSGQMVNVAQESEKDRNSSLAPKRVSSLRFEDEVRRRIEQRHNANVDIPPEIKWTGVGHNLSKISTPALKTGLNTTPPQQASPAKPELPQLYSSSIKSDIKIKQDSWKSDVKPTHKFSSISTNSTSSASGGALHRLYNSPNTTYENPSPLLLSDMKERKGLSALKAMSSERRMWDVEDFSGDVSPTVDDHSPQADTGLYYRKSEPDNKPLPALHLPSASSGERRATDLLYNVPRYRTHDIKPPQVAPPPIPVTLPPEEAVGLTWRSPQDNKKQGLEGNRSYQQQRQNTEEPVVSSLTQEYPPIYLNTSNITHV</sequence>
<dbReference type="Proteomes" id="UP000472276">
    <property type="component" value="Unassembled WGS sequence"/>
</dbReference>
<feature type="compositionally biased region" description="Basic and acidic residues" evidence="5">
    <location>
        <begin position="1498"/>
        <end position="1523"/>
    </location>
</feature>
<feature type="compositionally biased region" description="Low complexity" evidence="5">
    <location>
        <begin position="983"/>
        <end position="993"/>
    </location>
</feature>
<feature type="compositionally biased region" description="Low complexity" evidence="5">
    <location>
        <begin position="1926"/>
        <end position="1935"/>
    </location>
</feature>
<feature type="compositionally biased region" description="Basic and acidic residues" evidence="5">
    <location>
        <begin position="1093"/>
        <end position="1119"/>
    </location>
</feature>
<feature type="compositionally biased region" description="Basic and acidic residues" evidence="5">
    <location>
        <begin position="1629"/>
        <end position="1656"/>
    </location>
</feature>
<evidence type="ECO:0000256" key="5">
    <source>
        <dbReference type="SAM" id="MobiDB-lite"/>
    </source>
</evidence>